<accession>A0A841YFM4</accession>
<feature type="transmembrane region" description="Helical" evidence="1">
    <location>
        <begin position="106"/>
        <end position="139"/>
    </location>
</feature>
<evidence type="ECO:0000313" key="4">
    <source>
        <dbReference type="Proteomes" id="UP000571128"/>
    </source>
</evidence>
<dbReference type="Proteomes" id="UP000571128">
    <property type="component" value="Unassembled WGS sequence"/>
</dbReference>
<dbReference type="Pfam" id="PF13273">
    <property type="entry name" value="DUF4064"/>
    <property type="match status" value="1"/>
</dbReference>
<keyword evidence="1" id="KW-0472">Membrane</keyword>
<dbReference type="AlphaFoldDB" id="A0A841YFM4"/>
<proteinExistence type="predicted"/>
<keyword evidence="1" id="KW-0812">Transmembrane</keyword>
<feature type="domain" description="DUF4064" evidence="2">
    <location>
        <begin position="3"/>
        <end position="118"/>
    </location>
</feature>
<name>A0A841YFM4_9LIST</name>
<feature type="transmembrane region" description="Helical" evidence="1">
    <location>
        <begin position="12"/>
        <end position="33"/>
    </location>
</feature>
<feature type="transmembrane region" description="Helical" evidence="1">
    <location>
        <begin position="79"/>
        <end position="99"/>
    </location>
</feature>
<protein>
    <submittedName>
        <fullName evidence="3">DUF4064 domain-containing protein</fullName>
    </submittedName>
</protein>
<dbReference type="EMBL" id="JAARPY010000007">
    <property type="protein sequence ID" value="MBC1398867.1"/>
    <property type="molecule type" value="Genomic_DNA"/>
</dbReference>
<evidence type="ECO:0000259" key="2">
    <source>
        <dbReference type="Pfam" id="PF13273"/>
    </source>
</evidence>
<gene>
    <name evidence="3" type="ORF">HB844_08295</name>
</gene>
<comment type="caution">
    <text evidence="3">The sequence shown here is derived from an EMBL/GenBank/DDBJ whole genome shotgun (WGS) entry which is preliminary data.</text>
</comment>
<reference evidence="3 4" key="1">
    <citation type="submission" date="2020-03" db="EMBL/GenBank/DDBJ databases">
        <title>Soil Listeria distribution.</title>
        <authorList>
            <person name="Liao J."/>
            <person name="Wiedmann M."/>
        </authorList>
    </citation>
    <scope>NUCLEOTIDE SEQUENCE [LARGE SCALE GENOMIC DNA]</scope>
    <source>
        <strain evidence="3 4">FSL L7-1645</strain>
    </source>
</reference>
<keyword evidence="1" id="KW-1133">Transmembrane helix</keyword>
<sequence>MIKRTGEVTLAIIGLILSLILQGIMTFIGFAFVKATNTQSGYDAFIENYERTLRESGISAADAPTGTKVIDTLGNFSTFFLISLIAVIILAVLGLIFIVGNKKPVLAGFLFLFAGLFVIASTFLVGFIPALLFIIAAIMCWVRKPKVTHFNSF</sequence>
<evidence type="ECO:0000313" key="3">
    <source>
        <dbReference type="EMBL" id="MBC1398867.1"/>
    </source>
</evidence>
<dbReference type="InterPro" id="IPR025273">
    <property type="entry name" value="DUF4064"/>
</dbReference>
<evidence type="ECO:0000256" key="1">
    <source>
        <dbReference type="SAM" id="Phobius"/>
    </source>
</evidence>
<organism evidence="3 4">
    <name type="scientific">Listeria fleischmannii</name>
    <dbReference type="NCBI Taxonomy" id="1069827"/>
    <lineage>
        <taxon>Bacteria</taxon>
        <taxon>Bacillati</taxon>
        <taxon>Bacillota</taxon>
        <taxon>Bacilli</taxon>
        <taxon>Bacillales</taxon>
        <taxon>Listeriaceae</taxon>
        <taxon>Listeria</taxon>
    </lineage>
</organism>
<dbReference type="RefSeq" id="WP_007546566.1">
    <property type="nucleotide sequence ID" value="NZ_JAARPY010000007.1"/>
</dbReference>